<sequence>MRKTTLQSDLKLHKKKMFNKENIPQPAKTGRKHFNEDQNNSTIKQTEHNFKLKKTVMMFPEKKNVTNYNNVIERKPSIRMFQQQTTNYNFRLGEKQSQISKSTANFHPLRSNSANIYSIFNNDRVKNEKKF</sequence>
<dbReference type="OrthoDB" id="302831at2759"/>
<accession>A0A8S1RHE5</accession>
<keyword evidence="3" id="KW-1185">Reference proteome</keyword>
<proteinExistence type="predicted"/>
<dbReference type="EMBL" id="CAJJDN010000172">
    <property type="protein sequence ID" value="CAD8127057.1"/>
    <property type="molecule type" value="Genomic_DNA"/>
</dbReference>
<dbReference type="AlphaFoldDB" id="A0A8S1RHE5"/>
<gene>
    <name evidence="2" type="ORF">PSON_ATCC_30995.1.T1720108</name>
</gene>
<feature type="region of interest" description="Disordered" evidence="1">
    <location>
        <begin position="18"/>
        <end position="44"/>
    </location>
</feature>
<evidence type="ECO:0000313" key="3">
    <source>
        <dbReference type="Proteomes" id="UP000692954"/>
    </source>
</evidence>
<comment type="caution">
    <text evidence="2">The sequence shown here is derived from an EMBL/GenBank/DDBJ whole genome shotgun (WGS) entry which is preliminary data.</text>
</comment>
<name>A0A8S1RHE5_9CILI</name>
<reference evidence="2" key="1">
    <citation type="submission" date="2021-01" db="EMBL/GenBank/DDBJ databases">
        <authorList>
            <consortium name="Genoscope - CEA"/>
            <person name="William W."/>
        </authorList>
    </citation>
    <scope>NUCLEOTIDE SEQUENCE</scope>
</reference>
<organism evidence="2 3">
    <name type="scientific">Paramecium sonneborni</name>
    <dbReference type="NCBI Taxonomy" id="65129"/>
    <lineage>
        <taxon>Eukaryota</taxon>
        <taxon>Sar</taxon>
        <taxon>Alveolata</taxon>
        <taxon>Ciliophora</taxon>
        <taxon>Intramacronucleata</taxon>
        <taxon>Oligohymenophorea</taxon>
        <taxon>Peniculida</taxon>
        <taxon>Parameciidae</taxon>
        <taxon>Paramecium</taxon>
    </lineage>
</organism>
<evidence type="ECO:0000313" key="2">
    <source>
        <dbReference type="EMBL" id="CAD8127057.1"/>
    </source>
</evidence>
<dbReference type="Proteomes" id="UP000692954">
    <property type="component" value="Unassembled WGS sequence"/>
</dbReference>
<protein>
    <submittedName>
        <fullName evidence="2">Uncharacterized protein</fullName>
    </submittedName>
</protein>
<evidence type="ECO:0000256" key="1">
    <source>
        <dbReference type="SAM" id="MobiDB-lite"/>
    </source>
</evidence>